<dbReference type="CDD" id="cd00266">
    <property type="entry name" value="MADS_SRF_like"/>
    <property type="match status" value="1"/>
</dbReference>
<evidence type="ECO:0000259" key="7">
    <source>
        <dbReference type="PROSITE" id="PS50066"/>
    </source>
</evidence>
<protein>
    <recommendedName>
        <fullName evidence="7">MADS-box domain-containing protein</fullName>
    </recommendedName>
</protein>
<dbReference type="FunFam" id="3.40.1810.10:FF:000024">
    <property type="entry name" value="Agamous-like MADS-box protein AGL80"/>
    <property type="match status" value="1"/>
</dbReference>
<evidence type="ECO:0000256" key="3">
    <source>
        <dbReference type="ARBA" id="ARBA00023125"/>
    </source>
</evidence>
<keyword evidence="4" id="KW-0804">Transcription</keyword>
<evidence type="ECO:0000256" key="5">
    <source>
        <dbReference type="ARBA" id="ARBA00023242"/>
    </source>
</evidence>
<dbReference type="AlphaFoldDB" id="A0AAQ3Q4A0"/>
<dbReference type="GO" id="GO:0005634">
    <property type="term" value="C:nucleus"/>
    <property type="evidence" value="ECO:0007669"/>
    <property type="project" value="UniProtKB-SubCell"/>
</dbReference>
<evidence type="ECO:0000256" key="4">
    <source>
        <dbReference type="ARBA" id="ARBA00023163"/>
    </source>
</evidence>
<sequence length="270" mass="30848">MPPNPRHYPKLISPSFYKTPHRHFHEHHVTNISMARKKVTLAWIANDATRRATFKKRRKGLMKKVSELATLCDVKACMIVYGPQDPHPEVWPPSPVEITRVLARFKSMPDMEQCKRMLNQEGFLRHRAAKLKEQLRKQERENRELQMAALVHEGLAAGSLAGVGTIEEATGLAWMVEMKVKLVKERIEQLRREKAVEAAAATAAAAEREKTPMEAAMEALQRQSWFMEVGMNTNEHSSMVFGSGEEGETLMPSYMEHSNNPWLDSYFPLN</sequence>
<dbReference type="GO" id="GO:0000978">
    <property type="term" value="F:RNA polymerase II cis-regulatory region sequence-specific DNA binding"/>
    <property type="evidence" value="ECO:0007669"/>
    <property type="project" value="TreeGrafter"/>
</dbReference>
<keyword evidence="9" id="KW-1185">Reference proteome</keyword>
<dbReference type="SMART" id="SM00432">
    <property type="entry name" value="MADS"/>
    <property type="match status" value="1"/>
</dbReference>
<dbReference type="GO" id="GO:0045944">
    <property type="term" value="P:positive regulation of transcription by RNA polymerase II"/>
    <property type="evidence" value="ECO:0007669"/>
    <property type="project" value="InterPro"/>
</dbReference>
<dbReference type="PROSITE" id="PS50066">
    <property type="entry name" value="MADS_BOX_2"/>
    <property type="match status" value="1"/>
</dbReference>
<gene>
    <name evidence="8" type="ORF">Cni_G04762</name>
</gene>
<dbReference type="InterPro" id="IPR036879">
    <property type="entry name" value="TF_MADSbox_sf"/>
</dbReference>
<organism evidence="8 9">
    <name type="scientific">Canna indica</name>
    <name type="common">Indian-shot</name>
    <dbReference type="NCBI Taxonomy" id="4628"/>
    <lineage>
        <taxon>Eukaryota</taxon>
        <taxon>Viridiplantae</taxon>
        <taxon>Streptophyta</taxon>
        <taxon>Embryophyta</taxon>
        <taxon>Tracheophyta</taxon>
        <taxon>Spermatophyta</taxon>
        <taxon>Magnoliopsida</taxon>
        <taxon>Liliopsida</taxon>
        <taxon>Zingiberales</taxon>
        <taxon>Cannaceae</taxon>
        <taxon>Canna</taxon>
    </lineage>
</organism>
<keyword evidence="6" id="KW-0175">Coiled coil</keyword>
<evidence type="ECO:0000313" key="8">
    <source>
        <dbReference type="EMBL" id="WOK96055.1"/>
    </source>
</evidence>
<feature type="coiled-coil region" evidence="6">
    <location>
        <begin position="121"/>
        <end position="148"/>
    </location>
</feature>
<dbReference type="InterPro" id="IPR002100">
    <property type="entry name" value="TF_MADSbox"/>
</dbReference>
<evidence type="ECO:0000256" key="1">
    <source>
        <dbReference type="ARBA" id="ARBA00004123"/>
    </source>
</evidence>
<accession>A0AAQ3Q4A0</accession>
<dbReference type="Pfam" id="PF00319">
    <property type="entry name" value="SRF-TF"/>
    <property type="match status" value="1"/>
</dbReference>
<keyword evidence="5" id="KW-0539">Nucleus</keyword>
<comment type="subcellular location">
    <subcellularLocation>
        <location evidence="1">Nucleus</location>
    </subcellularLocation>
</comment>
<feature type="domain" description="MADS-box" evidence="7">
    <location>
        <begin position="34"/>
        <end position="94"/>
    </location>
</feature>
<dbReference type="PANTHER" id="PTHR11945">
    <property type="entry name" value="MADS BOX PROTEIN"/>
    <property type="match status" value="1"/>
</dbReference>
<dbReference type="PRINTS" id="PR00404">
    <property type="entry name" value="MADSDOMAIN"/>
</dbReference>
<dbReference type="GO" id="GO:0000981">
    <property type="term" value="F:DNA-binding transcription factor activity, RNA polymerase II-specific"/>
    <property type="evidence" value="ECO:0007669"/>
    <property type="project" value="InterPro"/>
</dbReference>
<name>A0AAQ3Q4A0_9LILI</name>
<evidence type="ECO:0000256" key="6">
    <source>
        <dbReference type="SAM" id="Coils"/>
    </source>
</evidence>
<keyword evidence="2" id="KW-0805">Transcription regulation</keyword>
<dbReference type="InterPro" id="IPR033897">
    <property type="entry name" value="SRF-like_MADS-box"/>
</dbReference>
<dbReference type="EMBL" id="CP136891">
    <property type="protein sequence ID" value="WOK96055.1"/>
    <property type="molecule type" value="Genomic_DNA"/>
</dbReference>
<dbReference type="SUPFAM" id="SSF55455">
    <property type="entry name" value="SRF-like"/>
    <property type="match status" value="1"/>
</dbReference>
<dbReference type="Gene3D" id="3.40.1810.10">
    <property type="entry name" value="Transcription factor, MADS-box"/>
    <property type="match status" value="1"/>
</dbReference>
<evidence type="ECO:0000313" key="9">
    <source>
        <dbReference type="Proteomes" id="UP001327560"/>
    </source>
</evidence>
<dbReference type="PANTHER" id="PTHR11945:SF387">
    <property type="entry name" value="AGAMOUS-LIKE MADS-BOX PROTEIN AGL80"/>
    <property type="match status" value="1"/>
</dbReference>
<dbReference type="GO" id="GO:0046983">
    <property type="term" value="F:protein dimerization activity"/>
    <property type="evidence" value="ECO:0007669"/>
    <property type="project" value="InterPro"/>
</dbReference>
<proteinExistence type="predicted"/>
<reference evidence="8 9" key="1">
    <citation type="submission" date="2023-10" db="EMBL/GenBank/DDBJ databases">
        <title>Chromosome-scale genome assembly provides insights into flower coloration mechanisms of Canna indica.</title>
        <authorList>
            <person name="Li C."/>
        </authorList>
    </citation>
    <scope>NUCLEOTIDE SEQUENCE [LARGE SCALE GENOMIC DNA]</scope>
    <source>
        <tissue evidence="8">Flower</tissue>
    </source>
</reference>
<evidence type="ECO:0000256" key="2">
    <source>
        <dbReference type="ARBA" id="ARBA00023015"/>
    </source>
</evidence>
<keyword evidence="3" id="KW-0238">DNA-binding</keyword>
<dbReference type="Proteomes" id="UP001327560">
    <property type="component" value="Chromosome 2"/>
</dbReference>